<feature type="signal peptide" evidence="3">
    <location>
        <begin position="1"/>
        <end position="23"/>
    </location>
</feature>
<sequence length="285" mass="30526">MRFFVFTVLCTLLLLGTLSSAWSWENTEAIVRDALEKRADKTTESAESTATETAPSTTATETASDTKTSKDEKTTDTDSKTDDKTDSKSDSKTDSKSDKSKDSKTTSTSISIDPAAGAGGISMVTPAVTTTTYFRIGQNATFVWNYTSLSVTPSHVNVVASCSLNSATYTLTHNMTVKETGKVVWDTNASQTVPLLSATYTLFVYDSEKELDDTAEAGHLGSNIGYNFGMYTPQPYTSLGEFKCATCNGALSDVQRQGLKFAIGMAAITVLSFTWFVGGLGIFAT</sequence>
<name>A0A1V6SRL8_9EURO</name>
<accession>A0A1V6SRL8</accession>
<evidence type="ECO:0000256" key="1">
    <source>
        <dbReference type="SAM" id="MobiDB-lite"/>
    </source>
</evidence>
<gene>
    <name evidence="5" type="ORF">PENSTE_c023G04816</name>
</gene>
<dbReference type="PANTHER" id="PTHR42028">
    <property type="entry name" value="CHROMOSOME 1, WHOLE GENOME SHOTGUN SEQUENCE"/>
    <property type="match status" value="1"/>
</dbReference>
<comment type="caution">
    <text evidence="5">The sequence shown here is derived from an EMBL/GenBank/DDBJ whole genome shotgun (WGS) entry which is preliminary data.</text>
</comment>
<evidence type="ECO:0000256" key="3">
    <source>
        <dbReference type="SAM" id="SignalP"/>
    </source>
</evidence>
<dbReference type="Proteomes" id="UP000191285">
    <property type="component" value="Unassembled WGS sequence"/>
</dbReference>
<dbReference type="EMBL" id="MLKD01000023">
    <property type="protein sequence ID" value="OQE16682.1"/>
    <property type="molecule type" value="Genomic_DNA"/>
</dbReference>
<protein>
    <recommendedName>
        <fullName evidence="4">DUF7137 domain-containing protein</fullName>
    </recommendedName>
</protein>
<feature type="compositionally biased region" description="Low complexity" evidence="1">
    <location>
        <begin position="45"/>
        <end position="66"/>
    </location>
</feature>
<feature type="domain" description="DUF7137" evidence="4">
    <location>
        <begin position="116"/>
        <end position="246"/>
    </location>
</feature>
<evidence type="ECO:0000313" key="5">
    <source>
        <dbReference type="EMBL" id="OQE16682.1"/>
    </source>
</evidence>
<dbReference type="OrthoDB" id="2435509at2759"/>
<evidence type="ECO:0000256" key="2">
    <source>
        <dbReference type="SAM" id="Phobius"/>
    </source>
</evidence>
<feature type="transmembrane region" description="Helical" evidence="2">
    <location>
        <begin position="261"/>
        <end position="284"/>
    </location>
</feature>
<evidence type="ECO:0000259" key="4">
    <source>
        <dbReference type="Pfam" id="PF23585"/>
    </source>
</evidence>
<keyword evidence="2" id="KW-0472">Membrane</keyword>
<proteinExistence type="predicted"/>
<dbReference type="PANTHER" id="PTHR42028:SF1">
    <property type="entry name" value="YALI0E30657P"/>
    <property type="match status" value="1"/>
</dbReference>
<feature type="compositionally biased region" description="Basic and acidic residues" evidence="1">
    <location>
        <begin position="67"/>
        <end position="104"/>
    </location>
</feature>
<keyword evidence="2" id="KW-1133">Transmembrane helix</keyword>
<evidence type="ECO:0000313" key="6">
    <source>
        <dbReference type="Proteomes" id="UP000191285"/>
    </source>
</evidence>
<feature type="chain" id="PRO_5013274794" description="DUF7137 domain-containing protein" evidence="3">
    <location>
        <begin position="24"/>
        <end position="285"/>
    </location>
</feature>
<dbReference type="AlphaFoldDB" id="A0A1V6SRL8"/>
<keyword evidence="3" id="KW-0732">Signal</keyword>
<dbReference type="Pfam" id="PF23585">
    <property type="entry name" value="DUF7137"/>
    <property type="match status" value="1"/>
</dbReference>
<feature type="region of interest" description="Disordered" evidence="1">
    <location>
        <begin position="38"/>
        <end position="121"/>
    </location>
</feature>
<reference evidence="6" key="1">
    <citation type="journal article" date="2017" name="Nat. Microbiol.">
        <title>Global analysis of biosynthetic gene clusters reveals vast potential of secondary metabolite production in Penicillium species.</title>
        <authorList>
            <person name="Nielsen J.C."/>
            <person name="Grijseels S."/>
            <person name="Prigent S."/>
            <person name="Ji B."/>
            <person name="Dainat J."/>
            <person name="Nielsen K.F."/>
            <person name="Frisvad J.C."/>
            <person name="Workman M."/>
            <person name="Nielsen J."/>
        </authorList>
    </citation>
    <scope>NUCLEOTIDE SEQUENCE [LARGE SCALE GENOMIC DNA]</scope>
    <source>
        <strain evidence="6">IBT 24891</strain>
    </source>
</reference>
<organism evidence="5 6">
    <name type="scientific">Penicillium steckii</name>
    <dbReference type="NCBI Taxonomy" id="303698"/>
    <lineage>
        <taxon>Eukaryota</taxon>
        <taxon>Fungi</taxon>
        <taxon>Dikarya</taxon>
        <taxon>Ascomycota</taxon>
        <taxon>Pezizomycotina</taxon>
        <taxon>Eurotiomycetes</taxon>
        <taxon>Eurotiomycetidae</taxon>
        <taxon>Eurotiales</taxon>
        <taxon>Aspergillaceae</taxon>
        <taxon>Penicillium</taxon>
    </lineage>
</organism>
<keyword evidence="2" id="KW-0812">Transmembrane</keyword>
<keyword evidence="6" id="KW-1185">Reference proteome</keyword>
<dbReference type="InterPro" id="IPR055561">
    <property type="entry name" value="DUF7137"/>
</dbReference>